<dbReference type="GO" id="GO:0030145">
    <property type="term" value="F:manganese ion binding"/>
    <property type="evidence" value="ECO:0007669"/>
    <property type="project" value="TreeGrafter"/>
</dbReference>
<evidence type="ECO:0000256" key="1">
    <source>
        <dbReference type="ARBA" id="ARBA00005094"/>
    </source>
</evidence>
<keyword evidence="7 9" id="KW-0414">Isoprene biosynthesis</keyword>
<dbReference type="InterPro" id="IPR036169">
    <property type="entry name" value="DXPR_C_sf"/>
</dbReference>
<dbReference type="GO" id="GO:0051484">
    <property type="term" value="P:isopentenyl diphosphate biosynthetic process, methylerythritol 4-phosphate pathway involved in terpenoid biosynthetic process"/>
    <property type="evidence" value="ECO:0007669"/>
    <property type="project" value="UniProtKB-ARBA"/>
</dbReference>
<gene>
    <name evidence="9" type="primary">dxr</name>
    <name evidence="13" type="ORF">GM418_14040</name>
</gene>
<dbReference type="GO" id="GO:0070402">
    <property type="term" value="F:NADPH binding"/>
    <property type="evidence" value="ECO:0007669"/>
    <property type="project" value="InterPro"/>
</dbReference>
<feature type="binding site" evidence="9">
    <location>
        <position position="153"/>
    </location>
    <ligand>
        <name>1-deoxy-D-xylulose 5-phosphate</name>
        <dbReference type="ChEBI" id="CHEBI:57792"/>
    </ligand>
</feature>
<dbReference type="FunFam" id="3.40.50.720:FF:000045">
    <property type="entry name" value="1-deoxy-D-xylulose 5-phosphate reductoisomerase"/>
    <property type="match status" value="1"/>
</dbReference>
<dbReference type="NCBIfam" id="TIGR00243">
    <property type="entry name" value="Dxr"/>
    <property type="match status" value="1"/>
</dbReference>
<evidence type="ECO:0000256" key="8">
    <source>
        <dbReference type="ARBA" id="ARBA00048543"/>
    </source>
</evidence>
<feature type="binding site" evidence="9">
    <location>
        <position position="223"/>
    </location>
    <ligand>
        <name>Mn(2+)</name>
        <dbReference type="ChEBI" id="CHEBI:29035"/>
    </ligand>
</feature>
<evidence type="ECO:0000256" key="5">
    <source>
        <dbReference type="ARBA" id="ARBA00023002"/>
    </source>
</evidence>
<feature type="domain" description="1-deoxy-D-xylulose 5-phosphate reductoisomerase C-terminal" evidence="11">
    <location>
        <begin position="148"/>
        <end position="231"/>
    </location>
</feature>
<keyword evidence="5 9" id="KW-0560">Oxidoreductase</keyword>
<dbReference type="PANTHER" id="PTHR30525:SF0">
    <property type="entry name" value="1-DEOXY-D-XYLULOSE 5-PHOSPHATE REDUCTOISOMERASE, CHLOROPLASTIC"/>
    <property type="match status" value="1"/>
</dbReference>
<dbReference type="InterPro" id="IPR036291">
    <property type="entry name" value="NAD(P)-bd_dom_sf"/>
</dbReference>
<dbReference type="InterPro" id="IPR003821">
    <property type="entry name" value="DXP_reductoisomerase"/>
</dbReference>
<keyword evidence="9" id="KW-0460">Magnesium</keyword>
<feature type="binding site" evidence="9">
    <location>
        <position position="15"/>
    </location>
    <ligand>
        <name>NADPH</name>
        <dbReference type="ChEBI" id="CHEBI:57783"/>
    </ligand>
</feature>
<feature type="domain" description="DXP reductoisomerase C-terminal" evidence="12">
    <location>
        <begin position="263"/>
        <end position="379"/>
    </location>
</feature>
<dbReference type="SUPFAM" id="SSF51735">
    <property type="entry name" value="NAD(P)-binding Rossmann-fold domains"/>
    <property type="match status" value="1"/>
</dbReference>
<evidence type="ECO:0000256" key="2">
    <source>
        <dbReference type="ARBA" id="ARBA00006825"/>
    </source>
</evidence>
<evidence type="ECO:0000256" key="7">
    <source>
        <dbReference type="ARBA" id="ARBA00023229"/>
    </source>
</evidence>
<keyword evidence="3 9" id="KW-0479">Metal-binding</keyword>
<feature type="domain" description="1-deoxy-D-xylulose 5-phosphate reductoisomerase N-terminal" evidence="10">
    <location>
        <begin position="8"/>
        <end position="134"/>
    </location>
</feature>
<evidence type="ECO:0000256" key="4">
    <source>
        <dbReference type="ARBA" id="ARBA00022857"/>
    </source>
</evidence>
<feature type="binding site" evidence="9">
    <location>
        <position position="127"/>
    </location>
    <ligand>
        <name>1-deoxy-D-xylulose 5-phosphate</name>
        <dbReference type="ChEBI" id="CHEBI:57792"/>
    </ligand>
</feature>
<feature type="binding site" evidence="9">
    <location>
        <position position="128"/>
    </location>
    <ligand>
        <name>NADPH</name>
        <dbReference type="ChEBI" id="CHEBI:57783"/>
    </ligand>
</feature>
<keyword evidence="6 9" id="KW-0464">Manganese</keyword>
<feature type="binding site" evidence="9">
    <location>
        <position position="178"/>
    </location>
    <ligand>
        <name>1-deoxy-D-xylulose 5-phosphate</name>
        <dbReference type="ChEBI" id="CHEBI:57792"/>
    </ligand>
</feature>
<comment type="cofactor">
    <cofactor evidence="9">
        <name>Mg(2+)</name>
        <dbReference type="ChEBI" id="CHEBI:18420"/>
    </cofactor>
    <cofactor evidence="9">
        <name>Mn(2+)</name>
        <dbReference type="ChEBI" id="CHEBI:29035"/>
    </cofactor>
</comment>
<dbReference type="Pfam" id="PF08436">
    <property type="entry name" value="DXP_redisom_C"/>
    <property type="match status" value="1"/>
</dbReference>
<feature type="binding site" evidence="9">
    <location>
        <position position="14"/>
    </location>
    <ligand>
        <name>NADPH</name>
        <dbReference type="ChEBI" id="CHEBI:57783"/>
    </ligand>
</feature>
<feature type="binding site" evidence="9">
    <location>
        <position position="223"/>
    </location>
    <ligand>
        <name>1-deoxy-D-xylulose 5-phosphate</name>
        <dbReference type="ChEBI" id="CHEBI:57792"/>
    </ligand>
</feature>
<feature type="binding site" evidence="9">
    <location>
        <position position="17"/>
    </location>
    <ligand>
        <name>NADPH</name>
        <dbReference type="ChEBI" id="CHEBI:57783"/>
    </ligand>
</feature>
<dbReference type="UniPathway" id="UPA00056">
    <property type="reaction ID" value="UER00092"/>
</dbReference>
<protein>
    <recommendedName>
        <fullName evidence="9">1-deoxy-D-xylulose 5-phosphate reductoisomerase</fullName>
        <shortName evidence="9">DXP reductoisomerase</shortName>
        <ecNumber evidence="9">1.1.1.267</ecNumber>
    </recommendedName>
    <alternativeName>
        <fullName evidence="9">1-deoxyxylulose-5-phosphate reductoisomerase</fullName>
    </alternativeName>
    <alternativeName>
        <fullName evidence="9">2-C-methyl-D-erythritol 4-phosphate synthase</fullName>
    </alternativeName>
</protein>
<dbReference type="Gene3D" id="3.40.50.720">
    <property type="entry name" value="NAD(P)-binding Rossmann-like Domain"/>
    <property type="match status" value="1"/>
</dbReference>
<comment type="similarity">
    <text evidence="2 9">Belongs to the DXR family.</text>
</comment>
<evidence type="ECO:0000256" key="6">
    <source>
        <dbReference type="ARBA" id="ARBA00023211"/>
    </source>
</evidence>
<feature type="binding site" evidence="9">
    <location>
        <position position="42"/>
    </location>
    <ligand>
        <name>NADPH</name>
        <dbReference type="ChEBI" id="CHEBI:57783"/>
    </ligand>
</feature>
<dbReference type="Proteomes" id="UP000428260">
    <property type="component" value="Chromosome"/>
</dbReference>
<proteinExistence type="inferred from homology"/>
<feature type="binding site" evidence="9">
    <location>
        <position position="152"/>
    </location>
    <ligand>
        <name>Mn(2+)</name>
        <dbReference type="ChEBI" id="CHEBI:29035"/>
    </ligand>
</feature>
<feature type="binding site" evidence="9">
    <location>
        <position position="126"/>
    </location>
    <ligand>
        <name>NADPH</name>
        <dbReference type="ChEBI" id="CHEBI:57783"/>
    </ligand>
</feature>
<dbReference type="NCBIfam" id="NF009114">
    <property type="entry name" value="PRK12464.1"/>
    <property type="match status" value="1"/>
</dbReference>
<dbReference type="InterPro" id="IPR026877">
    <property type="entry name" value="DXPR_C"/>
</dbReference>
<keyword evidence="13" id="KW-0413">Isomerase</keyword>
<evidence type="ECO:0000313" key="13">
    <source>
        <dbReference type="EMBL" id="QGY48120.1"/>
    </source>
</evidence>
<dbReference type="Pfam" id="PF02670">
    <property type="entry name" value="DXP_reductoisom"/>
    <property type="match status" value="1"/>
</dbReference>
<feature type="binding site" evidence="9">
    <location>
        <position position="219"/>
    </location>
    <ligand>
        <name>1-deoxy-D-xylulose 5-phosphate</name>
        <dbReference type="ChEBI" id="CHEBI:57792"/>
    </ligand>
</feature>
<keyword evidence="14" id="KW-1185">Reference proteome</keyword>
<dbReference type="Gene3D" id="1.10.1740.10">
    <property type="match status" value="1"/>
</dbReference>
<organism evidence="13 14">
    <name type="scientific">Maribellus comscasis</name>
    <dbReference type="NCBI Taxonomy" id="2681766"/>
    <lineage>
        <taxon>Bacteria</taxon>
        <taxon>Pseudomonadati</taxon>
        <taxon>Bacteroidota</taxon>
        <taxon>Bacteroidia</taxon>
        <taxon>Marinilabiliales</taxon>
        <taxon>Prolixibacteraceae</taxon>
        <taxon>Maribellus</taxon>
    </lineage>
</organism>
<dbReference type="EMBL" id="CP046401">
    <property type="protein sequence ID" value="QGY48120.1"/>
    <property type="molecule type" value="Genomic_DNA"/>
</dbReference>
<reference evidence="13 14" key="1">
    <citation type="submission" date="2019-11" db="EMBL/GenBank/DDBJ databases">
        <authorList>
            <person name="Zheng R.K."/>
            <person name="Sun C.M."/>
        </authorList>
    </citation>
    <scope>NUCLEOTIDE SEQUENCE [LARGE SCALE GENOMIC DNA]</scope>
    <source>
        <strain evidence="13 14">WC007</strain>
    </source>
</reference>
<evidence type="ECO:0000256" key="9">
    <source>
        <dbReference type="HAMAP-Rule" id="MF_00183"/>
    </source>
</evidence>
<feature type="binding site" evidence="9">
    <location>
        <position position="154"/>
    </location>
    <ligand>
        <name>Mn(2+)</name>
        <dbReference type="ChEBI" id="CHEBI:29035"/>
    </ligand>
</feature>
<dbReference type="Pfam" id="PF13288">
    <property type="entry name" value="DXPR_C"/>
    <property type="match status" value="1"/>
</dbReference>
<feature type="binding site" evidence="9">
    <location>
        <position position="214"/>
    </location>
    <ligand>
        <name>1-deoxy-D-xylulose 5-phosphate</name>
        <dbReference type="ChEBI" id="CHEBI:57792"/>
    </ligand>
</feature>
<feature type="binding site" evidence="9">
    <location>
        <position position="201"/>
    </location>
    <ligand>
        <name>1-deoxy-D-xylulose 5-phosphate</name>
        <dbReference type="ChEBI" id="CHEBI:57792"/>
    </ligand>
</feature>
<feature type="binding site" evidence="9">
    <location>
        <position position="154"/>
    </location>
    <ligand>
        <name>1-deoxy-D-xylulose 5-phosphate</name>
        <dbReference type="ChEBI" id="CHEBI:57792"/>
    </ligand>
</feature>
<evidence type="ECO:0000256" key="3">
    <source>
        <dbReference type="ARBA" id="ARBA00022723"/>
    </source>
</evidence>
<dbReference type="AlphaFoldDB" id="A0A6I6K404"/>
<name>A0A6I6K404_9BACT</name>
<comment type="catalytic activity">
    <reaction evidence="8">
        <text>2-C-methyl-D-erythritol 4-phosphate + NADP(+) = 1-deoxy-D-xylulose 5-phosphate + NADPH + H(+)</text>
        <dbReference type="Rhea" id="RHEA:13717"/>
        <dbReference type="ChEBI" id="CHEBI:15378"/>
        <dbReference type="ChEBI" id="CHEBI:57783"/>
        <dbReference type="ChEBI" id="CHEBI:57792"/>
        <dbReference type="ChEBI" id="CHEBI:58262"/>
        <dbReference type="ChEBI" id="CHEBI:58349"/>
        <dbReference type="EC" id="1.1.1.267"/>
    </reaction>
    <physiologicalReaction direction="right-to-left" evidence="8">
        <dbReference type="Rhea" id="RHEA:13719"/>
    </physiologicalReaction>
</comment>
<feature type="binding site" evidence="9">
    <location>
        <position position="220"/>
    </location>
    <ligand>
        <name>1-deoxy-D-xylulose 5-phosphate</name>
        <dbReference type="ChEBI" id="CHEBI:57792"/>
    </ligand>
</feature>
<comment type="function">
    <text evidence="9">Catalyzes the NADPH-dependent rearrangement and reduction of 1-deoxy-D-xylulose-5-phosphate (DXP) to 2-C-methyl-D-erythritol 4-phosphate (MEP).</text>
</comment>
<dbReference type="EC" id="1.1.1.267" evidence="9"/>
<dbReference type="InterPro" id="IPR013512">
    <property type="entry name" value="DXP_reductoisomerase_N"/>
</dbReference>
<feature type="binding site" evidence="9">
    <location>
        <position position="207"/>
    </location>
    <ligand>
        <name>NADPH</name>
        <dbReference type="ChEBI" id="CHEBI:57783"/>
    </ligand>
</feature>
<dbReference type="PANTHER" id="PTHR30525">
    <property type="entry name" value="1-DEOXY-D-XYLULOSE 5-PHOSPHATE REDUCTOISOMERASE"/>
    <property type="match status" value="1"/>
</dbReference>
<dbReference type="GO" id="GO:0016853">
    <property type="term" value="F:isomerase activity"/>
    <property type="evidence" value="ECO:0007669"/>
    <property type="project" value="UniProtKB-KW"/>
</dbReference>
<dbReference type="SUPFAM" id="SSF69055">
    <property type="entry name" value="1-deoxy-D-xylulose-5-phosphate reductoisomerase, C-terminal domain"/>
    <property type="match status" value="1"/>
</dbReference>
<evidence type="ECO:0000259" key="12">
    <source>
        <dbReference type="Pfam" id="PF13288"/>
    </source>
</evidence>
<evidence type="ECO:0000313" key="14">
    <source>
        <dbReference type="Proteomes" id="UP000428260"/>
    </source>
</evidence>
<sequence>MFSMKKRIAILGSTGSIGTQSLEVIEKNNDKFEVEVLTANNNVNLLIQQAKKFQPNAVVIANPEKYKVVTEALKDEPVKVYAGSEALNQIVQMETVDLVLTAMVGYSGLIPTYHAVKAGKNIALANKETLVVAGEIITGLAKKKQCDIIPVDSEHSAIFQCLVGEYMNPVEKIILTCSGGPFRGKTLEDLKSVTVRNALNHPNWNMGAKITIDSATLMNKGFEMIEAHWLFGLPSSKIDVIVHPQSIIHSVVQFEDGSMKAQMGLPDMRLPIQYAMGFPYRIRNEFPRFNFMDFPTLDFEPPNTKIFRNLALSYEALDRGGNVPCILNAANEVVVEAFLKEKIGFLEMPETIEKVMDKVSFLEKPGLEDLIQTNDETRTVAKLLTKNKN</sequence>
<dbReference type="KEGG" id="mcos:GM418_14040"/>
<dbReference type="SUPFAM" id="SSF55347">
    <property type="entry name" value="Glyceraldehyde-3-phosphate dehydrogenase-like, C-terminal domain"/>
    <property type="match status" value="1"/>
</dbReference>
<evidence type="ECO:0000259" key="10">
    <source>
        <dbReference type="Pfam" id="PF02670"/>
    </source>
</evidence>
<comment type="caution">
    <text evidence="9">Lacks conserved residue(s) required for the propagation of feature annotation.</text>
</comment>
<accession>A0A6I6K404</accession>
<comment type="pathway">
    <text evidence="1 9">Isoprenoid biosynthesis; isopentenyl diphosphate biosynthesis via DXP pathway; isopentenyl diphosphate from 1-deoxy-D-xylulose 5-phosphate: step 1/6.</text>
</comment>
<dbReference type="GO" id="GO:0030604">
    <property type="term" value="F:1-deoxy-D-xylulose-5-phosphate reductoisomerase activity"/>
    <property type="evidence" value="ECO:0007669"/>
    <property type="project" value="UniProtKB-UniRule"/>
</dbReference>
<feature type="binding site" evidence="9">
    <location>
        <position position="16"/>
    </location>
    <ligand>
        <name>NADPH</name>
        <dbReference type="ChEBI" id="CHEBI:57783"/>
    </ligand>
</feature>
<dbReference type="PIRSF" id="PIRSF006205">
    <property type="entry name" value="Dxp_reductismrs"/>
    <property type="match status" value="1"/>
</dbReference>
<evidence type="ECO:0000259" key="11">
    <source>
        <dbReference type="Pfam" id="PF08436"/>
    </source>
</evidence>
<dbReference type="HAMAP" id="MF_00183">
    <property type="entry name" value="DXP_reductoisom"/>
    <property type="match status" value="1"/>
</dbReference>
<keyword evidence="4 9" id="KW-0521">NADP</keyword>
<dbReference type="InterPro" id="IPR013644">
    <property type="entry name" value="DXP_reductoisomerase_C"/>
</dbReference>